<keyword evidence="2" id="KW-1185">Reference proteome</keyword>
<evidence type="ECO:0000313" key="2">
    <source>
        <dbReference type="Proteomes" id="UP001239111"/>
    </source>
</evidence>
<dbReference type="Proteomes" id="UP001239111">
    <property type="component" value="Chromosome 3"/>
</dbReference>
<gene>
    <name evidence="1" type="ORF">QAD02_001305</name>
</gene>
<proteinExistence type="predicted"/>
<protein>
    <submittedName>
        <fullName evidence="1">Uncharacterized protein</fullName>
    </submittedName>
</protein>
<name>A0ACC2NHE1_9HYME</name>
<dbReference type="EMBL" id="CM056743">
    <property type="protein sequence ID" value="KAJ8670046.1"/>
    <property type="molecule type" value="Genomic_DNA"/>
</dbReference>
<organism evidence="1 2">
    <name type="scientific">Eretmocerus hayati</name>
    <dbReference type="NCBI Taxonomy" id="131215"/>
    <lineage>
        <taxon>Eukaryota</taxon>
        <taxon>Metazoa</taxon>
        <taxon>Ecdysozoa</taxon>
        <taxon>Arthropoda</taxon>
        <taxon>Hexapoda</taxon>
        <taxon>Insecta</taxon>
        <taxon>Pterygota</taxon>
        <taxon>Neoptera</taxon>
        <taxon>Endopterygota</taxon>
        <taxon>Hymenoptera</taxon>
        <taxon>Apocrita</taxon>
        <taxon>Proctotrupomorpha</taxon>
        <taxon>Chalcidoidea</taxon>
        <taxon>Aphelinidae</taxon>
        <taxon>Aphelininae</taxon>
        <taxon>Eretmocerus</taxon>
    </lineage>
</organism>
<evidence type="ECO:0000313" key="1">
    <source>
        <dbReference type="EMBL" id="KAJ8670046.1"/>
    </source>
</evidence>
<sequence>MFGRSYDYDEIEELMMNDAAVFAGAFIFKFCWVLTTRLSSVRLFDPSEPDLEKRTNVTPSETIKSLGYLFPLSCIPNSRMIGAGNRQLMYALSLIKKGTVLTTSVASIYESIPKSKRQAIIFDFYNRTCQCPACTENWLESRPDDKSFQASIDEDLKKFDHTPELNSLFKKIAAKAEKSNNSIDMKFLTRIKLLVEKSWDHFCLPSYPLVRATTIMMNTMDSLLTLSFQRAPSCEE</sequence>
<comment type="caution">
    <text evidence="1">The sequence shown here is derived from an EMBL/GenBank/DDBJ whole genome shotgun (WGS) entry which is preliminary data.</text>
</comment>
<reference evidence="1" key="1">
    <citation type="submission" date="2023-04" db="EMBL/GenBank/DDBJ databases">
        <title>A chromosome-level genome assembly of the parasitoid wasp Eretmocerus hayati.</title>
        <authorList>
            <person name="Zhong Y."/>
            <person name="Liu S."/>
            <person name="Liu Y."/>
        </authorList>
    </citation>
    <scope>NUCLEOTIDE SEQUENCE</scope>
    <source>
        <strain evidence="1">ZJU_SS_LIU_2023</strain>
    </source>
</reference>
<accession>A0ACC2NHE1</accession>